<keyword evidence="2" id="KW-1133">Transmembrane helix</keyword>
<keyword evidence="4" id="KW-1185">Reference proteome</keyword>
<gene>
    <name evidence="3" type="ORF">SAMN04487991_1646</name>
</gene>
<name>A0A1I3PEA2_9RHOB</name>
<keyword evidence="2" id="KW-0472">Membrane</keyword>
<feature type="transmembrane region" description="Helical" evidence="2">
    <location>
        <begin position="191"/>
        <end position="212"/>
    </location>
</feature>
<feature type="region of interest" description="Disordered" evidence="1">
    <location>
        <begin position="78"/>
        <end position="180"/>
    </location>
</feature>
<evidence type="ECO:0000256" key="1">
    <source>
        <dbReference type="SAM" id="MobiDB-lite"/>
    </source>
</evidence>
<accession>A0A1I3PEA2</accession>
<dbReference type="EMBL" id="FORH01000002">
    <property type="protein sequence ID" value="SFJ19660.1"/>
    <property type="molecule type" value="Genomic_DNA"/>
</dbReference>
<feature type="compositionally biased region" description="Low complexity" evidence="1">
    <location>
        <begin position="220"/>
        <end position="239"/>
    </location>
</feature>
<evidence type="ECO:0000313" key="3">
    <source>
        <dbReference type="EMBL" id="SFJ19660.1"/>
    </source>
</evidence>
<sequence>MAFKTIMSPKSAALYPIRIKDCLITTGQEVKAEDRVLIAETAQGKRIGIKAGETGRVIQAPPKDAILDRRQMILVIETFEPAEAGSATPETDTGTRTETPRPREQEVRREPQQETQREPGQKPERDPERDPEPAPSAQASPRRPAAKSAKRTKRAKTEPPRANAASSSATSKARPNPDRKKITFGRVLGSYGYYVLPIVAIIVIQAAFPGFLDKFFDSGSVSSTPQSGSGTNAGGTTSSLPVVSFPRPQDYAWMDAPEMESLTRMSRDGATRFFDIDIAPDGSVLIVGARYGDGYAFSFDSSHTIQGEYSSSGPVSDGFALYDLFDASRSTLFAFSNGARDSSRIYTATDDLEDVTRTSRIGDLRLENFRILSADRAGNFGMLWGEYLDRDPDSSPPIDLPFIVALSAVGDATQTQSNGGAGRWTINTAELPEGYGPTVSAGYSDAAFWGDPPAAKFITRTVGYKDGDFSIDTMDTIDLDLADLMPAGTFSGWRGTVDGKDVGRFEAVALEYDSGGDYSLYAGQFSGTRGQPLPEHFDVFLDVGKPDAPSTRLVLARNDSRASDGLEVRDVMALPQGGFAVLMREETGTPYTAVVTLSREGAVRSQYVRRDHGLERMAIGPNGNLHLVGWDVEESGKEALYLILRP</sequence>
<dbReference type="STRING" id="588602.SAMN04487991_1646"/>
<feature type="compositionally biased region" description="Basic residues" evidence="1">
    <location>
        <begin position="144"/>
        <end position="154"/>
    </location>
</feature>
<feature type="region of interest" description="Disordered" evidence="1">
    <location>
        <begin position="220"/>
        <end position="240"/>
    </location>
</feature>
<feature type="compositionally biased region" description="Basic and acidic residues" evidence="1">
    <location>
        <begin position="93"/>
        <end position="132"/>
    </location>
</feature>
<evidence type="ECO:0000256" key="2">
    <source>
        <dbReference type="SAM" id="Phobius"/>
    </source>
</evidence>
<proteinExistence type="predicted"/>
<organism evidence="3 4">
    <name type="scientific">Celeribacter neptunius</name>
    <dbReference type="NCBI Taxonomy" id="588602"/>
    <lineage>
        <taxon>Bacteria</taxon>
        <taxon>Pseudomonadati</taxon>
        <taxon>Pseudomonadota</taxon>
        <taxon>Alphaproteobacteria</taxon>
        <taxon>Rhodobacterales</taxon>
        <taxon>Roseobacteraceae</taxon>
        <taxon>Celeribacter</taxon>
    </lineage>
</organism>
<dbReference type="Proteomes" id="UP000199630">
    <property type="component" value="Unassembled WGS sequence"/>
</dbReference>
<protein>
    <submittedName>
        <fullName evidence="3">Uncharacterized protein</fullName>
    </submittedName>
</protein>
<keyword evidence="2" id="KW-0812">Transmembrane</keyword>
<evidence type="ECO:0000313" key="4">
    <source>
        <dbReference type="Proteomes" id="UP000199630"/>
    </source>
</evidence>
<dbReference type="RefSeq" id="WP_090059854.1">
    <property type="nucleotide sequence ID" value="NZ_FORH01000002.1"/>
</dbReference>
<reference evidence="4" key="1">
    <citation type="submission" date="2016-10" db="EMBL/GenBank/DDBJ databases">
        <authorList>
            <person name="Varghese N."/>
            <person name="Submissions S."/>
        </authorList>
    </citation>
    <scope>NUCLEOTIDE SEQUENCE [LARGE SCALE GENOMIC DNA]</scope>
    <source>
        <strain evidence="4">DSM 26471</strain>
    </source>
</reference>
<feature type="compositionally biased region" description="Low complexity" evidence="1">
    <location>
        <begin position="162"/>
        <end position="173"/>
    </location>
</feature>
<dbReference type="OrthoDB" id="10018106at2"/>
<dbReference type="AlphaFoldDB" id="A0A1I3PEA2"/>